<reference evidence="2 3" key="1">
    <citation type="submission" date="2018-06" db="EMBL/GenBank/DDBJ databases">
        <title>Genomic Encyclopedia of Type Strains, Phase IV (KMG-IV): sequencing the most valuable type-strain genomes for metagenomic binning, comparative biology and taxonomic classification.</title>
        <authorList>
            <person name="Goeker M."/>
        </authorList>
    </citation>
    <scope>NUCLEOTIDE SEQUENCE [LARGE SCALE GENOMIC DNA]</scope>
    <source>
        <strain evidence="2 3">DSM 44599</strain>
    </source>
</reference>
<evidence type="ECO:0000313" key="3">
    <source>
        <dbReference type="Proteomes" id="UP000252586"/>
    </source>
</evidence>
<feature type="region of interest" description="Disordered" evidence="1">
    <location>
        <begin position="30"/>
        <end position="55"/>
    </location>
</feature>
<keyword evidence="3" id="KW-1185">Reference proteome</keyword>
<proteinExistence type="predicted"/>
<dbReference type="Proteomes" id="UP000252586">
    <property type="component" value="Unassembled WGS sequence"/>
</dbReference>
<protein>
    <recommendedName>
        <fullName evidence="4">Mce-associated membrane protein</fullName>
    </recommendedName>
</protein>
<dbReference type="EMBL" id="QNRE01000015">
    <property type="protein sequence ID" value="RBO85322.1"/>
    <property type="molecule type" value="Genomic_DNA"/>
</dbReference>
<dbReference type="STRING" id="1210090.GCA_001613185_03026"/>
<name>A0A366D5M0_9NOCA</name>
<gene>
    <name evidence="2" type="ORF">DFR74_115170</name>
</gene>
<evidence type="ECO:0008006" key="4">
    <source>
        <dbReference type="Google" id="ProtNLM"/>
    </source>
</evidence>
<evidence type="ECO:0000313" key="2">
    <source>
        <dbReference type="EMBL" id="RBO85322.1"/>
    </source>
</evidence>
<comment type="caution">
    <text evidence="2">The sequence shown here is derived from an EMBL/GenBank/DDBJ whole genome shotgun (WGS) entry which is preliminary data.</text>
</comment>
<accession>A0A366D5M0</accession>
<sequence>MTVTRRTWLLVLGVLSAVAVAVTVVVSVSRDTPGGEQHGPGDAEHGIEGPMPEGADALTGAVHALTAMFSWQPVVDESPGAGLVRARPWLTGELAATADSSPGATSGVRPLPDWQAWRESRDVIRAAITEPTVTTTVADGECQVDATVTQTVHHVDNTATPYRVMTVSAVMRDTGNGWRLAHYLVIS</sequence>
<evidence type="ECO:0000256" key="1">
    <source>
        <dbReference type="SAM" id="MobiDB-lite"/>
    </source>
</evidence>
<organism evidence="2 3">
    <name type="scientific">Nocardia puris</name>
    <dbReference type="NCBI Taxonomy" id="208602"/>
    <lineage>
        <taxon>Bacteria</taxon>
        <taxon>Bacillati</taxon>
        <taxon>Actinomycetota</taxon>
        <taxon>Actinomycetes</taxon>
        <taxon>Mycobacteriales</taxon>
        <taxon>Nocardiaceae</taxon>
        <taxon>Nocardia</taxon>
    </lineage>
</organism>
<dbReference type="AlphaFoldDB" id="A0A366D5M0"/>